<reference evidence="2" key="1">
    <citation type="submission" date="2019-10" db="EMBL/GenBank/DDBJ databases">
        <authorList>
            <consortium name="DOE Joint Genome Institute"/>
            <person name="Kuo A."/>
            <person name="Miyauchi S."/>
            <person name="Kiss E."/>
            <person name="Drula E."/>
            <person name="Kohler A."/>
            <person name="Sanchez-Garcia M."/>
            <person name="Andreopoulos B."/>
            <person name="Barry K.W."/>
            <person name="Bonito G."/>
            <person name="Buee M."/>
            <person name="Carver A."/>
            <person name="Chen C."/>
            <person name="Cichocki N."/>
            <person name="Clum A."/>
            <person name="Culley D."/>
            <person name="Crous P.W."/>
            <person name="Fauchery L."/>
            <person name="Girlanda M."/>
            <person name="Hayes R."/>
            <person name="Keri Z."/>
            <person name="LaButti K."/>
            <person name="Lipzen A."/>
            <person name="Lombard V."/>
            <person name="Magnuson J."/>
            <person name="Maillard F."/>
            <person name="Morin E."/>
            <person name="Murat C."/>
            <person name="Nolan M."/>
            <person name="Ohm R."/>
            <person name="Pangilinan J."/>
            <person name="Pereira M."/>
            <person name="Perotto S."/>
            <person name="Peter M."/>
            <person name="Riley R."/>
            <person name="Sitrit Y."/>
            <person name="Stielow B."/>
            <person name="Szollosi G."/>
            <person name="Zifcakova L."/>
            <person name="Stursova M."/>
            <person name="Spatafora J.W."/>
            <person name="Tedersoo L."/>
            <person name="Vaario L.-M."/>
            <person name="Yamada A."/>
            <person name="Yan M."/>
            <person name="Wang P."/>
            <person name="Xu J."/>
            <person name="Bruns T."/>
            <person name="Baldrian P."/>
            <person name="Vilgalys R."/>
            <person name="Henrissat B."/>
            <person name="Grigoriev I.V."/>
            <person name="Hibbett D."/>
            <person name="Nagy L.G."/>
            <person name="Martin F.M."/>
        </authorList>
    </citation>
    <scope>NUCLEOTIDE SEQUENCE</scope>
    <source>
        <strain evidence="2">BED1</strain>
    </source>
</reference>
<dbReference type="InterPro" id="IPR015867">
    <property type="entry name" value="N-reg_PII/ATP_PRibTrfase_C"/>
</dbReference>
<dbReference type="Proteomes" id="UP001194468">
    <property type="component" value="Unassembled WGS sequence"/>
</dbReference>
<evidence type="ECO:0000313" key="2">
    <source>
        <dbReference type="EMBL" id="KAF8430697.1"/>
    </source>
</evidence>
<dbReference type="SUPFAM" id="SSF102705">
    <property type="entry name" value="NIF3 (NGG1p interacting factor 3)-like"/>
    <property type="match status" value="1"/>
</dbReference>
<dbReference type="AlphaFoldDB" id="A0AAD4G9N3"/>
<proteinExistence type="predicted"/>
<evidence type="ECO:0000313" key="3">
    <source>
        <dbReference type="Proteomes" id="UP001194468"/>
    </source>
</evidence>
<organism evidence="2 3">
    <name type="scientific">Boletus edulis BED1</name>
    <dbReference type="NCBI Taxonomy" id="1328754"/>
    <lineage>
        <taxon>Eukaryota</taxon>
        <taxon>Fungi</taxon>
        <taxon>Dikarya</taxon>
        <taxon>Basidiomycota</taxon>
        <taxon>Agaricomycotina</taxon>
        <taxon>Agaricomycetes</taxon>
        <taxon>Agaricomycetidae</taxon>
        <taxon>Boletales</taxon>
        <taxon>Boletineae</taxon>
        <taxon>Boletaceae</taxon>
        <taxon>Boletoideae</taxon>
        <taxon>Boletus</taxon>
    </lineage>
</organism>
<dbReference type="EMBL" id="WHUW01000058">
    <property type="protein sequence ID" value="KAF8430697.1"/>
    <property type="molecule type" value="Genomic_DNA"/>
</dbReference>
<dbReference type="InterPro" id="IPR036069">
    <property type="entry name" value="DUF34/NIF3_sf"/>
</dbReference>
<evidence type="ECO:0000256" key="1">
    <source>
        <dbReference type="ARBA" id="ARBA00020998"/>
    </source>
</evidence>
<protein>
    <recommendedName>
        <fullName evidence="1">ATP phosphoribosyltransferase</fullName>
    </recommendedName>
</protein>
<accession>A0AAD4G9N3</accession>
<comment type="caution">
    <text evidence="2">The sequence shown here is derived from an EMBL/GenBank/DDBJ whole genome shotgun (WGS) entry which is preliminary data.</text>
</comment>
<name>A0AAD4G9N3_BOLED</name>
<gene>
    <name evidence="2" type="ORF">L210DRAFT_3417390</name>
</gene>
<reference evidence="2" key="2">
    <citation type="journal article" date="2020" name="Nat. Commun.">
        <title>Large-scale genome sequencing of mycorrhizal fungi provides insights into the early evolution of symbiotic traits.</title>
        <authorList>
            <person name="Miyauchi S."/>
            <person name="Kiss E."/>
            <person name="Kuo A."/>
            <person name="Drula E."/>
            <person name="Kohler A."/>
            <person name="Sanchez-Garcia M."/>
            <person name="Morin E."/>
            <person name="Andreopoulos B."/>
            <person name="Barry K.W."/>
            <person name="Bonito G."/>
            <person name="Buee M."/>
            <person name="Carver A."/>
            <person name="Chen C."/>
            <person name="Cichocki N."/>
            <person name="Clum A."/>
            <person name="Culley D."/>
            <person name="Crous P.W."/>
            <person name="Fauchery L."/>
            <person name="Girlanda M."/>
            <person name="Hayes R.D."/>
            <person name="Keri Z."/>
            <person name="LaButti K."/>
            <person name="Lipzen A."/>
            <person name="Lombard V."/>
            <person name="Magnuson J."/>
            <person name="Maillard F."/>
            <person name="Murat C."/>
            <person name="Nolan M."/>
            <person name="Ohm R.A."/>
            <person name="Pangilinan J."/>
            <person name="Pereira M.F."/>
            <person name="Perotto S."/>
            <person name="Peter M."/>
            <person name="Pfister S."/>
            <person name="Riley R."/>
            <person name="Sitrit Y."/>
            <person name="Stielow J.B."/>
            <person name="Szollosi G."/>
            <person name="Zifcakova L."/>
            <person name="Stursova M."/>
            <person name="Spatafora J.W."/>
            <person name="Tedersoo L."/>
            <person name="Vaario L.M."/>
            <person name="Yamada A."/>
            <person name="Yan M."/>
            <person name="Wang P."/>
            <person name="Xu J."/>
            <person name="Bruns T."/>
            <person name="Baldrian P."/>
            <person name="Vilgalys R."/>
            <person name="Dunand C."/>
            <person name="Henrissat B."/>
            <person name="Grigoriev I.V."/>
            <person name="Hibbett D."/>
            <person name="Nagy L.G."/>
            <person name="Martin F.M."/>
        </authorList>
    </citation>
    <scope>NUCLEOTIDE SEQUENCE</scope>
    <source>
        <strain evidence="2">BED1</strain>
    </source>
</reference>
<keyword evidence="3" id="KW-1185">Reference proteome</keyword>
<sequence length="113" mass="12445">IVFFTPRTTVLLIGKKIGDYEQCAFITPGIGGSLSTRHPGPNAHPTLGSTNVLEKVDEDRVEVLVHDQGGRAENAIQALKEVHPSSLFLSPRVTWFQIHPEEVAYDVDRLEVA</sequence>
<dbReference type="Gene3D" id="3.30.70.120">
    <property type="match status" value="1"/>
</dbReference>
<feature type="non-terminal residue" evidence="2">
    <location>
        <position position="1"/>
    </location>
</feature>